<dbReference type="InterPro" id="IPR029028">
    <property type="entry name" value="Alpha/beta_knot_MTases"/>
</dbReference>
<proteinExistence type="predicted"/>
<dbReference type="EMBL" id="FZNY01000002">
    <property type="protein sequence ID" value="SNR69462.1"/>
    <property type="molecule type" value="Genomic_DNA"/>
</dbReference>
<organism evidence="4 5">
    <name type="scientific">Dokdonia pacifica</name>
    <dbReference type="NCBI Taxonomy" id="1627892"/>
    <lineage>
        <taxon>Bacteria</taxon>
        <taxon>Pseudomonadati</taxon>
        <taxon>Bacteroidota</taxon>
        <taxon>Flavobacteriia</taxon>
        <taxon>Flavobacteriales</taxon>
        <taxon>Flavobacteriaceae</taxon>
        <taxon>Dokdonia</taxon>
    </lineage>
</organism>
<reference evidence="4 5" key="1">
    <citation type="submission" date="2017-06" db="EMBL/GenBank/DDBJ databases">
        <authorList>
            <person name="Kim H.J."/>
            <person name="Triplett B.A."/>
        </authorList>
    </citation>
    <scope>NUCLEOTIDE SEQUENCE [LARGE SCALE GENOMIC DNA]</scope>
    <source>
        <strain evidence="4 5">DSM 25597</strain>
    </source>
</reference>
<dbReference type="GO" id="GO:0006396">
    <property type="term" value="P:RNA processing"/>
    <property type="evidence" value="ECO:0007669"/>
    <property type="project" value="InterPro"/>
</dbReference>
<dbReference type="PANTHER" id="PTHR43191:SF2">
    <property type="entry name" value="RRNA METHYLTRANSFERASE 3, MITOCHONDRIAL"/>
    <property type="match status" value="1"/>
</dbReference>
<evidence type="ECO:0000313" key="5">
    <source>
        <dbReference type="Proteomes" id="UP000198379"/>
    </source>
</evidence>
<keyword evidence="1 4" id="KW-0489">Methyltransferase</keyword>
<dbReference type="AlphaFoldDB" id="A0A238YES4"/>
<dbReference type="InterPro" id="IPR001537">
    <property type="entry name" value="SpoU_MeTrfase"/>
</dbReference>
<dbReference type="Proteomes" id="UP000198379">
    <property type="component" value="Unassembled WGS sequence"/>
</dbReference>
<dbReference type="Gene3D" id="3.40.1280.10">
    <property type="match status" value="1"/>
</dbReference>
<dbReference type="PANTHER" id="PTHR43191">
    <property type="entry name" value="RRNA METHYLTRANSFERASE 3"/>
    <property type="match status" value="1"/>
</dbReference>
<keyword evidence="5" id="KW-1185">Reference proteome</keyword>
<evidence type="ECO:0000256" key="2">
    <source>
        <dbReference type="ARBA" id="ARBA00022679"/>
    </source>
</evidence>
<dbReference type="GO" id="GO:0003723">
    <property type="term" value="F:RNA binding"/>
    <property type="evidence" value="ECO:0007669"/>
    <property type="project" value="InterPro"/>
</dbReference>
<evidence type="ECO:0000313" key="4">
    <source>
        <dbReference type="EMBL" id="SNR69462.1"/>
    </source>
</evidence>
<dbReference type="SUPFAM" id="SSF75217">
    <property type="entry name" value="alpha/beta knot"/>
    <property type="match status" value="1"/>
</dbReference>
<evidence type="ECO:0000256" key="1">
    <source>
        <dbReference type="ARBA" id="ARBA00022603"/>
    </source>
</evidence>
<evidence type="ECO:0000259" key="3">
    <source>
        <dbReference type="Pfam" id="PF00588"/>
    </source>
</evidence>
<dbReference type="Pfam" id="PF00588">
    <property type="entry name" value="SpoU_methylase"/>
    <property type="match status" value="1"/>
</dbReference>
<gene>
    <name evidence="4" type="ORF">SAMN06265376_1024</name>
</gene>
<protein>
    <submittedName>
        <fullName evidence="4">SpoU rRNA Methylase family protein</fullName>
    </submittedName>
</protein>
<dbReference type="CDD" id="cd18082">
    <property type="entry name" value="SpoU-like_family"/>
    <property type="match status" value="1"/>
</dbReference>
<dbReference type="RefSeq" id="WP_089370795.1">
    <property type="nucleotide sequence ID" value="NZ_BMEP01000001.1"/>
</dbReference>
<name>A0A238YES4_9FLAO</name>
<accession>A0A238YES4</accession>
<sequence length="167" mass="18829">MDNNQLTHDQHINKPVTTEIILACDHIKAPSNIGAIFRLADAFQVSEIIFFGSEIDLTSHRLKKTARNTQRFIRFRESENLKNTIQELHDKSYTSIALEITSKSIPIQEFDTTIANKLVLIIGHENYGISDTILEIAHHTLHIPMYGDNSSMNVAQATAIALYALRS</sequence>
<feature type="domain" description="tRNA/rRNA methyltransferase SpoU type" evidence="3">
    <location>
        <begin position="20"/>
        <end position="163"/>
    </location>
</feature>
<dbReference type="OrthoDB" id="9795352at2"/>
<dbReference type="GO" id="GO:0032259">
    <property type="term" value="P:methylation"/>
    <property type="evidence" value="ECO:0007669"/>
    <property type="project" value="UniProtKB-KW"/>
</dbReference>
<dbReference type="InterPro" id="IPR029026">
    <property type="entry name" value="tRNA_m1G_MTases_N"/>
</dbReference>
<dbReference type="GO" id="GO:0008173">
    <property type="term" value="F:RNA methyltransferase activity"/>
    <property type="evidence" value="ECO:0007669"/>
    <property type="project" value="InterPro"/>
</dbReference>
<dbReference type="InterPro" id="IPR051259">
    <property type="entry name" value="rRNA_Methyltransferase"/>
</dbReference>
<keyword evidence="2" id="KW-0808">Transferase</keyword>